<dbReference type="AlphaFoldDB" id="A0A0E9SDU6"/>
<proteinExistence type="predicted"/>
<reference evidence="1" key="2">
    <citation type="journal article" date="2015" name="Fish Shellfish Immunol.">
        <title>Early steps in the European eel (Anguilla anguilla)-Vibrio vulnificus interaction in the gills: Role of the RtxA13 toxin.</title>
        <authorList>
            <person name="Callol A."/>
            <person name="Pajuelo D."/>
            <person name="Ebbesson L."/>
            <person name="Teles M."/>
            <person name="MacKenzie S."/>
            <person name="Amaro C."/>
        </authorList>
    </citation>
    <scope>NUCLEOTIDE SEQUENCE</scope>
</reference>
<sequence>MRVQNHFNDPSTLLNPFGNLHHIQ</sequence>
<organism evidence="1">
    <name type="scientific">Anguilla anguilla</name>
    <name type="common">European freshwater eel</name>
    <name type="synonym">Muraena anguilla</name>
    <dbReference type="NCBI Taxonomy" id="7936"/>
    <lineage>
        <taxon>Eukaryota</taxon>
        <taxon>Metazoa</taxon>
        <taxon>Chordata</taxon>
        <taxon>Craniata</taxon>
        <taxon>Vertebrata</taxon>
        <taxon>Euteleostomi</taxon>
        <taxon>Actinopterygii</taxon>
        <taxon>Neopterygii</taxon>
        <taxon>Teleostei</taxon>
        <taxon>Anguilliformes</taxon>
        <taxon>Anguillidae</taxon>
        <taxon>Anguilla</taxon>
    </lineage>
</organism>
<accession>A0A0E9SDU6</accession>
<name>A0A0E9SDU6_ANGAN</name>
<evidence type="ECO:0000313" key="1">
    <source>
        <dbReference type="EMBL" id="JAH39407.1"/>
    </source>
</evidence>
<protein>
    <submittedName>
        <fullName evidence="1">Uncharacterized protein</fullName>
    </submittedName>
</protein>
<reference evidence="1" key="1">
    <citation type="submission" date="2014-11" db="EMBL/GenBank/DDBJ databases">
        <authorList>
            <person name="Amaro Gonzalez C."/>
        </authorList>
    </citation>
    <scope>NUCLEOTIDE SEQUENCE</scope>
</reference>
<dbReference type="EMBL" id="GBXM01069170">
    <property type="protein sequence ID" value="JAH39407.1"/>
    <property type="molecule type" value="Transcribed_RNA"/>
</dbReference>